<comment type="subcellular location">
    <subcellularLocation>
        <location evidence="1 12">Secreted</location>
    </subcellularLocation>
</comment>
<keyword evidence="11" id="KW-0325">Glycoprotein</keyword>
<feature type="signal peptide" evidence="12 15">
    <location>
        <begin position="1"/>
        <end position="19"/>
    </location>
</feature>
<feature type="binding site" evidence="14">
    <location>
        <position position="223"/>
    </location>
    <ligand>
        <name>Zn(2+)</name>
        <dbReference type="ChEBI" id="CHEBI:29105"/>
        <note>catalytic</note>
    </ligand>
</feature>
<dbReference type="PANTHER" id="PTHR10127:SF877">
    <property type="entry name" value="ZINC METALLOPROTEINASE NAS-34"/>
    <property type="match status" value="1"/>
</dbReference>
<dbReference type="InterPro" id="IPR000859">
    <property type="entry name" value="CUB_dom"/>
</dbReference>
<evidence type="ECO:0000256" key="5">
    <source>
        <dbReference type="ARBA" id="ARBA00022723"/>
    </source>
</evidence>
<dbReference type="FunFam" id="3.40.390.10:FF:000028">
    <property type="entry name" value="Zinc metalloproteinase"/>
    <property type="match status" value="1"/>
</dbReference>
<keyword evidence="9 14" id="KW-0482">Metalloprotease</keyword>
<dbReference type="PROSITE" id="PS51864">
    <property type="entry name" value="ASTACIN"/>
    <property type="match status" value="1"/>
</dbReference>
<feature type="active site" evidence="14">
    <location>
        <position position="224"/>
    </location>
</feature>
<dbReference type="Pfam" id="PF00431">
    <property type="entry name" value="CUB"/>
    <property type="match status" value="1"/>
</dbReference>
<evidence type="ECO:0000256" key="9">
    <source>
        <dbReference type="ARBA" id="ARBA00023049"/>
    </source>
</evidence>
<dbReference type="SUPFAM" id="SSF49854">
    <property type="entry name" value="Spermadhesin, CUB domain"/>
    <property type="match status" value="1"/>
</dbReference>
<dbReference type="GO" id="GO:0018996">
    <property type="term" value="P:molting cycle, collagen and cuticulin-based cuticle"/>
    <property type="evidence" value="ECO:0007669"/>
    <property type="project" value="InterPro"/>
</dbReference>
<keyword evidence="5 14" id="KW-0479">Metal-binding</keyword>
<feature type="domain" description="Peptidase M12A" evidence="18">
    <location>
        <begin position="129"/>
        <end position="326"/>
    </location>
</feature>
<dbReference type="GO" id="GO:0008270">
    <property type="term" value="F:zinc ion binding"/>
    <property type="evidence" value="ECO:0007669"/>
    <property type="project" value="UniProtKB-UniRule"/>
</dbReference>
<feature type="binding site" evidence="14">
    <location>
        <position position="233"/>
    </location>
    <ligand>
        <name>Zn(2+)</name>
        <dbReference type="ChEBI" id="CHEBI:29105"/>
        <note>catalytic</note>
    </ligand>
</feature>
<dbReference type="InterPro" id="IPR034035">
    <property type="entry name" value="Astacin-like_dom"/>
</dbReference>
<dbReference type="GO" id="GO:0004222">
    <property type="term" value="F:metalloendopeptidase activity"/>
    <property type="evidence" value="ECO:0007669"/>
    <property type="project" value="UniProtKB-UniRule"/>
</dbReference>
<dbReference type="SMART" id="SM00042">
    <property type="entry name" value="CUB"/>
    <property type="match status" value="1"/>
</dbReference>
<dbReference type="Pfam" id="PF01400">
    <property type="entry name" value="Astacin"/>
    <property type="match status" value="1"/>
</dbReference>
<evidence type="ECO:0000256" key="11">
    <source>
        <dbReference type="ARBA" id="ARBA00023180"/>
    </source>
</evidence>
<accession>F1KT21</accession>
<dbReference type="InterPro" id="IPR017050">
    <property type="entry name" value="Metallopeptidase_nem"/>
</dbReference>
<keyword evidence="10" id="KW-1015">Disulfide bond</keyword>
<keyword evidence="2 12" id="KW-0964">Secreted</keyword>
<dbReference type="MEROPS" id="M12.A25"/>
<evidence type="ECO:0000256" key="14">
    <source>
        <dbReference type="PROSITE-ProRule" id="PRU01211"/>
    </source>
</evidence>
<comment type="caution">
    <text evidence="13">Lacks conserved residue(s) required for the propagation of feature annotation.</text>
</comment>
<dbReference type="InterPro" id="IPR024079">
    <property type="entry name" value="MetalloPept_cat_dom_sf"/>
</dbReference>
<feature type="compositionally biased region" description="Polar residues" evidence="16">
    <location>
        <begin position="555"/>
        <end position="578"/>
    </location>
</feature>
<sequence>MAFYRQKLLIFAALSLVYARYIHDQMLNGRSTFTEESLDRFLLNMDRLEIIQSEIFGINHINRKPLSDGTEFEDDTSVIEQRPELLPYLFEGDIVLTEEQMETVVTGAKEQLYELRHDRDEDSRKRKKRTMLSDFSYKWQTFPISYALNVLSGVDTMAVRAGIKHWEENTCITFEEKKKISGSAPMIEFIKGNGCYSNIGRYPFGTQQVSIGLGCTSVGTVAHEIGHALGFFHEQSRYDRDEYVRVLVENIEVGYANQFSKHTSRIVTTHGVAYDLGSVMHYDQKAFSAYHRNTIETIDPNFQNTIGQRVRLSFSDIKKVNYEYCNETCKEQLPCRHGGYTDPKNCSRCRCTEGLGSTLCDQPFRTTTKCGLLEHNATSGFQMLSQNGRGQCNFLITAPLGREISIEFDEFVFRYQSPCSSSYVEVRYGSDLSTTGARFCVKKPVRLLSKANYVLILYHGSSQSYFTVHYRYARDIPNEMTVITPTTNATVLSTVITIAKTSAIRTLPTTEATIEAATSTAISKTVSMNPTTIAITAATITTSSIVISATESSARAQTSRGSNTRFGTQPNRRPFTQSIHDRFQ</sequence>
<dbReference type="InterPro" id="IPR001506">
    <property type="entry name" value="Peptidase_M12A"/>
</dbReference>
<evidence type="ECO:0000256" key="10">
    <source>
        <dbReference type="ARBA" id="ARBA00023157"/>
    </source>
</evidence>
<dbReference type="CDD" id="cd04280">
    <property type="entry name" value="ZnMc_astacin_like"/>
    <property type="match status" value="1"/>
</dbReference>
<keyword evidence="3" id="KW-0245">EGF-like domain</keyword>
<evidence type="ECO:0000259" key="17">
    <source>
        <dbReference type="PROSITE" id="PS01180"/>
    </source>
</evidence>
<dbReference type="GO" id="GO:0005576">
    <property type="term" value="C:extracellular region"/>
    <property type="evidence" value="ECO:0007669"/>
    <property type="project" value="UniProtKB-SubCell"/>
</dbReference>
<keyword evidence="8 14" id="KW-0862">Zinc</keyword>
<protein>
    <recommendedName>
        <fullName evidence="12">Zinc metalloproteinase</fullName>
    </recommendedName>
</protein>
<evidence type="ECO:0000313" key="19">
    <source>
        <dbReference type="EMBL" id="ADY41025.1"/>
    </source>
</evidence>
<feature type="binding site" evidence="14">
    <location>
        <position position="227"/>
    </location>
    <ligand>
        <name>Zn(2+)</name>
        <dbReference type="ChEBI" id="CHEBI:29105"/>
        <note>catalytic</note>
    </ligand>
</feature>
<dbReference type="Gene3D" id="2.60.120.290">
    <property type="entry name" value="Spermadhesin, CUB domain"/>
    <property type="match status" value="1"/>
</dbReference>
<feature type="chain" id="PRO_5005128847" description="Zinc metalloproteinase" evidence="12 15">
    <location>
        <begin position="20"/>
        <end position="584"/>
    </location>
</feature>
<dbReference type="SMART" id="SM00235">
    <property type="entry name" value="ZnMc"/>
    <property type="match status" value="1"/>
</dbReference>
<dbReference type="PROSITE" id="PS01180">
    <property type="entry name" value="CUB"/>
    <property type="match status" value="1"/>
</dbReference>
<evidence type="ECO:0000256" key="7">
    <source>
        <dbReference type="ARBA" id="ARBA00022801"/>
    </source>
</evidence>
<keyword evidence="7 14" id="KW-0378">Hydrolase</keyword>
<dbReference type="PANTHER" id="PTHR10127">
    <property type="entry name" value="DISCOIDIN, CUB, EGF, LAMININ , AND ZINC METALLOPROTEASE DOMAIN CONTAINING"/>
    <property type="match status" value="1"/>
</dbReference>
<dbReference type="PRINTS" id="PR00480">
    <property type="entry name" value="ASTACIN"/>
</dbReference>
<dbReference type="SUPFAM" id="SSF55486">
    <property type="entry name" value="Metalloproteases ('zincins'), catalytic domain"/>
    <property type="match status" value="1"/>
</dbReference>
<evidence type="ECO:0000259" key="18">
    <source>
        <dbReference type="PROSITE" id="PS51864"/>
    </source>
</evidence>
<dbReference type="EMBL" id="JI165399">
    <property type="protein sequence ID" value="ADY41025.1"/>
    <property type="molecule type" value="mRNA"/>
</dbReference>
<dbReference type="PIRSF" id="PIRSF036365">
    <property type="entry name" value="Astacin_nematoda"/>
    <property type="match status" value="1"/>
</dbReference>
<keyword evidence="6 12" id="KW-0732">Signal</keyword>
<comment type="cofactor">
    <cofactor evidence="14 15">
        <name>Zn(2+)</name>
        <dbReference type="ChEBI" id="CHEBI:29105"/>
    </cofactor>
    <text evidence="14 15">Binds 1 zinc ion per subunit.</text>
</comment>
<evidence type="ECO:0000256" key="6">
    <source>
        <dbReference type="ARBA" id="ARBA00022729"/>
    </source>
</evidence>
<evidence type="ECO:0000256" key="8">
    <source>
        <dbReference type="ARBA" id="ARBA00022833"/>
    </source>
</evidence>
<evidence type="ECO:0000256" key="3">
    <source>
        <dbReference type="ARBA" id="ARBA00022536"/>
    </source>
</evidence>
<evidence type="ECO:0000256" key="2">
    <source>
        <dbReference type="ARBA" id="ARBA00022525"/>
    </source>
</evidence>
<evidence type="ECO:0000256" key="16">
    <source>
        <dbReference type="SAM" id="MobiDB-lite"/>
    </source>
</evidence>
<dbReference type="CDD" id="cd00041">
    <property type="entry name" value="CUB"/>
    <property type="match status" value="1"/>
</dbReference>
<dbReference type="GO" id="GO:0006508">
    <property type="term" value="P:proteolysis"/>
    <property type="evidence" value="ECO:0007669"/>
    <property type="project" value="UniProtKB-KW"/>
</dbReference>
<keyword evidence="4 14" id="KW-0645">Protease</keyword>
<proteinExistence type="evidence at transcript level"/>
<evidence type="ECO:0000256" key="13">
    <source>
        <dbReference type="PROSITE-ProRule" id="PRU00059"/>
    </source>
</evidence>
<evidence type="ECO:0000256" key="4">
    <source>
        <dbReference type="ARBA" id="ARBA00022670"/>
    </source>
</evidence>
<dbReference type="InterPro" id="IPR035914">
    <property type="entry name" value="Sperma_CUB_dom_sf"/>
</dbReference>
<feature type="domain" description="CUB" evidence="17">
    <location>
        <begin position="360"/>
        <end position="473"/>
    </location>
</feature>
<evidence type="ECO:0000256" key="12">
    <source>
        <dbReference type="PIRNR" id="PIRNR036365"/>
    </source>
</evidence>
<organism evidence="19">
    <name type="scientific">Ascaris suum</name>
    <name type="common">Pig roundworm</name>
    <name type="synonym">Ascaris lumbricoides</name>
    <dbReference type="NCBI Taxonomy" id="6253"/>
    <lineage>
        <taxon>Eukaryota</taxon>
        <taxon>Metazoa</taxon>
        <taxon>Ecdysozoa</taxon>
        <taxon>Nematoda</taxon>
        <taxon>Chromadorea</taxon>
        <taxon>Rhabditida</taxon>
        <taxon>Spirurina</taxon>
        <taxon>Ascaridomorpha</taxon>
        <taxon>Ascaridoidea</taxon>
        <taxon>Ascarididae</taxon>
        <taxon>Ascaris</taxon>
    </lineage>
</organism>
<dbReference type="InterPro" id="IPR006026">
    <property type="entry name" value="Peptidase_Metallo"/>
</dbReference>
<dbReference type="AlphaFoldDB" id="F1KT21"/>
<feature type="region of interest" description="Disordered" evidence="16">
    <location>
        <begin position="551"/>
        <end position="584"/>
    </location>
</feature>
<evidence type="ECO:0000256" key="1">
    <source>
        <dbReference type="ARBA" id="ARBA00004613"/>
    </source>
</evidence>
<reference evidence="19" key="1">
    <citation type="journal article" date="2011" name="Genome Res.">
        <title>Deep small RNA sequencing from the nematode Ascaris reveals conservation, functional diversification, and novel developmental profiles.</title>
        <authorList>
            <person name="Wang J."/>
            <person name="Czech B."/>
            <person name="Crunk A."/>
            <person name="Wallace A."/>
            <person name="Mitreva M."/>
            <person name="Hannon G.J."/>
            <person name="Davis R.E."/>
        </authorList>
    </citation>
    <scope>NUCLEOTIDE SEQUENCE</scope>
</reference>
<dbReference type="Gene3D" id="3.40.390.10">
    <property type="entry name" value="Collagenase (Catalytic Domain)"/>
    <property type="match status" value="1"/>
</dbReference>
<name>F1KT21_ASCSU</name>
<evidence type="ECO:0000256" key="15">
    <source>
        <dbReference type="RuleBase" id="RU361183"/>
    </source>
</evidence>